<evidence type="ECO:0000259" key="1">
    <source>
        <dbReference type="Pfam" id="PF00188"/>
    </source>
</evidence>
<accession>A0A7H0EZ31</accession>
<dbReference type="SUPFAM" id="SSF55797">
    <property type="entry name" value="PR-1-like"/>
    <property type="match status" value="1"/>
</dbReference>
<reference evidence="2 3" key="1">
    <citation type="submission" date="2020-08" db="EMBL/GenBank/DDBJ databases">
        <title>Complete genome sequence of Raphidiopsis curvispora isolated from drinking water reservoir in South Korea.</title>
        <authorList>
            <person name="Jeong J."/>
        </authorList>
    </citation>
    <scope>NUCLEOTIDE SEQUENCE [LARGE SCALE GENOMIC DNA]</scope>
    <source>
        <strain evidence="2 3">GIHE-G1</strain>
    </source>
</reference>
<name>A0A7H0EZ31_9CYAN</name>
<evidence type="ECO:0000313" key="3">
    <source>
        <dbReference type="Proteomes" id="UP000516013"/>
    </source>
</evidence>
<dbReference type="CDD" id="cd05379">
    <property type="entry name" value="CAP_bacterial"/>
    <property type="match status" value="1"/>
</dbReference>
<dbReference type="InterPro" id="IPR035940">
    <property type="entry name" value="CAP_sf"/>
</dbReference>
<dbReference type="RefSeq" id="WP_187705758.1">
    <property type="nucleotide sequence ID" value="NZ_CP060822.1"/>
</dbReference>
<gene>
    <name evidence="2" type="ORF">IAR63_14495</name>
</gene>
<dbReference type="EMBL" id="CP060822">
    <property type="protein sequence ID" value="QNP29047.1"/>
    <property type="molecule type" value="Genomic_DNA"/>
</dbReference>
<dbReference type="Gene3D" id="3.40.33.10">
    <property type="entry name" value="CAP"/>
    <property type="match status" value="1"/>
</dbReference>
<dbReference type="PANTHER" id="PTHR31157">
    <property type="entry name" value="SCP DOMAIN-CONTAINING PROTEIN"/>
    <property type="match status" value="1"/>
</dbReference>
<dbReference type="KEGG" id="ccur:IAR63_14495"/>
<dbReference type="Pfam" id="PF00188">
    <property type="entry name" value="CAP"/>
    <property type="match status" value="1"/>
</dbReference>
<dbReference type="InterPro" id="IPR014044">
    <property type="entry name" value="CAP_dom"/>
</dbReference>
<feature type="domain" description="SCP" evidence="1">
    <location>
        <begin position="54"/>
        <end position="166"/>
    </location>
</feature>
<organism evidence="2 3">
    <name type="scientific">Cylindrospermopsis curvispora GIHE-G1</name>
    <dbReference type="NCBI Taxonomy" id="2666332"/>
    <lineage>
        <taxon>Bacteria</taxon>
        <taxon>Bacillati</taxon>
        <taxon>Cyanobacteriota</taxon>
        <taxon>Cyanophyceae</taxon>
        <taxon>Nostocales</taxon>
        <taxon>Aphanizomenonaceae</taxon>
        <taxon>Cylindrospermopsis</taxon>
    </lineage>
</organism>
<dbReference type="AlphaFoldDB" id="A0A7H0EZ31"/>
<dbReference type="Proteomes" id="UP000516013">
    <property type="component" value="Chromosome"/>
</dbReference>
<proteinExistence type="predicted"/>
<dbReference type="PANTHER" id="PTHR31157:SF1">
    <property type="entry name" value="SCP DOMAIN-CONTAINING PROTEIN"/>
    <property type="match status" value="1"/>
</dbReference>
<evidence type="ECO:0000313" key="2">
    <source>
        <dbReference type="EMBL" id="QNP29047.1"/>
    </source>
</evidence>
<protein>
    <submittedName>
        <fullName evidence="2">CAP domain-containing protein</fullName>
    </submittedName>
</protein>
<keyword evidence="3" id="KW-1185">Reference proteome</keyword>
<sequence>MLKISISAIGAGLLIASTNGGVTNLIPSFLPNNSYKLAQNNLNSANLETQVFQQINQYRVNQKLLTLTRNPSIDKQARIHSQNMASGKVPFSHQDFDKRVKAVNISYRGVAENVAYNQGVQDSATTAVRGWLKSPGHLKNIRGDYNLTGIGVAVNNKGEIFFTQIFLQSR</sequence>